<keyword evidence="3" id="KW-1185">Reference proteome</keyword>
<gene>
    <name evidence="2" type="ORF">BDV25DRAFT_147433</name>
</gene>
<feature type="region of interest" description="Disordered" evidence="1">
    <location>
        <begin position="83"/>
        <end position="103"/>
    </location>
</feature>
<dbReference type="Proteomes" id="UP000325780">
    <property type="component" value="Unassembled WGS sequence"/>
</dbReference>
<protein>
    <submittedName>
        <fullName evidence="2">Uncharacterized protein</fullName>
    </submittedName>
</protein>
<reference evidence="2 3" key="1">
    <citation type="submission" date="2019-04" db="EMBL/GenBank/DDBJ databases">
        <title>Friends and foes A comparative genomics study of 23 Aspergillus species from section Flavi.</title>
        <authorList>
            <consortium name="DOE Joint Genome Institute"/>
            <person name="Kjaerbolling I."/>
            <person name="Vesth T."/>
            <person name="Frisvad J.C."/>
            <person name="Nybo J.L."/>
            <person name="Theobald S."/>
            <person name="Kildgaard S."/>
            <person name="Isbrandt T."/>
            <person name="Kuo A."/>
            <person name="Sato A."/>
            <person name="Lyhne E.K."/>
            <person name="Kogle M.E."/>
            <person name="Wiebenga A."/>
            <person name="Kun R.S."/>
            <person name="Lubbers R.J."/>
            <person name="Makela M.R."/>
            <person name="Barry K."/>
            <person name="Chovatia M."/>
            <person name="Clum A."/>
            <person name="Daum C."/>
            <person name="Haridas S."/>
            <person name="He G."/>
            <person name="LaButti K."/>
            <person name="Lipzen A."/>
            <person name="Mondo S."/>
            <person name="Riley R."/>
            <person name="Salamov A."/>
            <person name="Simmons B.A."/>
            <person name="Magnuson J.K."/>
            <person name="Henrissat B."/>
            <person name="Mortensen U.H."/>
            <person name="Larsen T.O."/>
            <person name="Devries R.P."/>
            <person name="Grigoriev I.V."/>
            <person name="Machida M."/>
            <person name="Baker S.E."/>
            <person name="Andersen M.R."/>
        </authorList>
    </citation>
    <scope>NUCLEOTIDE SEQUENCE [LARGE SCALE GENOMIC DNA]</scope>
    <source>
        <strain evidence="2 3">IBT 18842</strain>
    </source>
</reference>
<accession>A0A5N6U7H1</accession>
<sequence>MVPYLTSRPINLKQAFCTNTTHQVLNTATVFQESSRKLKSQNHNKLLKLATQTIDTVHRVAVVIHPHFGTRSLALNSTIGGEARKGTTASTHGPYAKQRHHADQLHETIEIEPFIRSARVRVT</sequence>
<evidence type="ECO:0000256" key="1">
    <source>
        <dbReference type="SAM" id="MobiDB-lite"/>
    </source>
</evidence>
<evidence type="ECO:0000313" key="2">
    <source>
        <dbReference type="EMBL" id="KAE8154534.1"/>
    </source>
</evidence>
<dbReference type="EMBL" id="ML742028">
    <property type="protein sequence ID" value="KAE8154534.1"/>
    <property type="molecule type" value="Genomic_DNA"/>
</dbReference>
<organism evidence="2 3">
    <name type="scientific">Aspergillus avenaceus</name>
    <dbReference type="NCBI Taxonomy" id="36643"/>
    <lineage>
        <taxon>Eukaryota</taxon>
        <taxon>Fungi</taxon>
        <taxon>Dikarya</taxon>
        <taxon>Ascomycota</taxon>
        <taxon>Pezizomycotina</taxon>
        <taxon>Eurotiomycetes</taxon>
        <taxon>Eurotiomycetidae</taxon>
        <taxon>Eurotiales</taxon>
        <taxon>Aspergillaceae</taxon>
        <taxon>Aspergillus</taxon>
        <taxon>Aspergillus subgen. Circumdati</taxon>
    </lineage>
</organism>
<name>A0A5N6U7H1_ASPAV</name>
<dbReference type="AlphaFoldDB" id="A0A5N6U7H1"/>
<proteinExistence type="predicted"/>
<evidence type="ECO:0000313" key="3">
    <source>
        <dbReference type="Proteomes" id="UP000325780"/>
    </source>
</evidence>